<protein>
    <recommendedName>
        <fullName evidence="5 16">Diacylglycerol O-acyltransferase</fullName>
        <ecNumber evidence="5 16">2.3.1.20</ecNumber>
    </recommendedName>
</protein>
<dbReference type="PANTHER" id="PTHR12317">
    <property type="entry name" value="DIACYLGLYCEROL O-ACYLTRANSFERASE"/>
    <property type="match status" value="1"/>
</dbReference>
<keyword evidence="9" id="KW-0319">Glycerol metabolism</keyword>
<comment type="catalytic activity">
    <reaction evidence="15 16">
        <text>an acyl-CoA + a 1,2-diacyl-sn-glycerol = a triacyl-sn-glycerol + CoA</text>
        <dbReference type="Rhea" id="RHEA:10868"/>
        <dbReference type="ChEBI" id="CHEBI:17815"/>
        <dbReference type="ChEBI" id="CHEBI:57287"/>
        <dbReference type="ChEBI" id="CHEBI:58342"/>
        <dbReference type="ChEBI" id="CHEBI:64615"/>
        <dbReference type="EC" id="2.3.1.20"/>
    </reaction>
</comment>
<comment type="similarity">
    <text evidence="4 16">Belongs to the diacylglycerol acyltransferase family.</text>
</comment>
<sequence>MVRIAPINIPLRRRRQTTAVAFWVYLLPLCLGCFLILLIPTLWPLLAMYLAWLYLDDAPSTGGRSWEFWRRSKIWKWYCEFFPVALVKTEELDPSKNYIFGYHPHGIIAVGAFAAIATEGANVSEVFPGLNIRLLTLDTNFKLPFYRDLLLGLRVASVSRRSCENILRKGPGHSCMIVVGGATESLSAFPGTNDLVLKKRVGFVKLSLKTGASLVPVFGFGENDIFDQVASGPGTKVRHVQSRIQQIFGFTVPLFYGRGIFNYDLGILPHRRPIVVVVGKPIEVEKMENPTEEDIKKYHDLYIKSLEDLYNQYKDVYAKERVSELRFIA</sequence>
<reference evidence="17 18" key="1">
    <citation type="submission" date="2016-07" db="EMBL/GenBank/DDBJ databases">
        <title>Pervasive Adenine N6-methylation of Active Genes in Fungi.</title>
        <authorList>
            <consortium name="DOE Joint Genome Institute"/>
            <person name="Mondo S.J."/>
            <person name="Dannebaum R.O."/>
            <person name="Kuo R.C."/>
            <person name="Labutti K."/>
            <person name="Haridas S."/>
            <person name="Kuo A."/>
            <person name="Salamov A."/>
            <person name="Ahrendt S.R."/>
            <person name="Lipzen A."/>
            <person name="Sullivan W."/>
            <person name="Andreopoulos W.B."/>
            <person name="Clum A."/>
            <person name="Lindquist E."/>
            <person name="Daum C."/>
            <person name="Ramamoorthy G.K."/>
            <person name="Gryganskyi A."/>
            <person name="Culley D."/>
            <person name="Magnuson J.K."/>
            <person name="James T.Y."/>
            <person name="O'Malley M.A."/>
            <person name="Stajich J.E."/>
            <person name="Spatafora J.W."/>
            <person name="Visel A."/>
            <person name="Grigoriev I.V."/>
        </authorList>
    </citation>
    <scope>NUCLEOTIDE SEQUENCE [LARGE SCALE GENOMIC DNA]</scope>
    <source>
        <strain evidence="17 18">CBS 931.73</strain>
    </source>
</reference>
<dbReference type="GO" id="GO:0005789">
    <property type="term" value="C:endoplasmic reticulum membrane"/>
    <property type="evidence" value="ECO:0007669"/>
    <property type="project" value="UniProtKB-SubCell"/>
</dbReference>
<dbReference type="Pfam" id="PF03982">
    <property type="entry name" value="DAGAT"/>
    <property type="match status" value="1"/>
</dbReference>
<keyword evidence="8 16" id="KW-0812">Transmembrane</keyword>
<evidence type="ECO:0000313" key="18">
    <source>
        <dbReference type="Proteomes" id="UP000193498"/>
    </source>
</evidence>
<proteinExistence type="inferred from homology"/>
<evidence type="ECO:0000256" key="4">
    <source>
        <dbReference type="ARBA" id="ARBA00005420"/>
    </source>
</evidence>
<evidence type="ECO:0000256" key="10">
    <source>
        <dbReference type="ARBA" id="ARBA00022824"/>
    </source>
</evidence>
<dbReference type="FunCoup" id="A0A1Y1XAJ5">
    <property type="interactions" value="136"/>
</dbReference>
<evidence type="ECO:0000256" key="3">
    <source>
        <dbReference type="ARBA" id="ARBA00005189"/>
    </source>
</evidence>
<keyword evidence="13 16" id="KW-0472">Membrane</keyword>
<evidence type="ECO:0000256" key="12">
    <source>
        <dbReference type="ARBA" id="ARBA00023098"/>
    </source>
</evidence>
<comment type="pathway">
    <text evidence="2 16">Glycerolipid metabolism; triacylglycerol biosynthesis.</text>
</comment>
<keyword evidence="10 16" id="KW-0256">Endoplasmic reticulum</keyword>
<evidence type="ECO:0000256" key="16">
    <source>
        <dbReference type="RuleBase" id="RU367023"/>
    </source>
</evidence>
<dbReference type="EMBL" id="MCFE01000661">
    <property type="protein sequence ID" value="ORX82749.1"/>
    <property type="molecule type" value="Genomic_DNA"/>
</dbReference>
<dbReference type="InParanoid" id="A0A1Y1XAJ5"/>
<accession>A0A1Y1XAJ5</accession>
<dbReference type="Proteomes" id="UP000193498">
    <property type="component" value="Unassembled WGS sequence"/>
</dbReference>
<dbReference type="UniPathway" id="UPA00282"/>
<comment type="caution">
    <text evidence="16">Lacks conserved residue(s) required for the propagation of feature annotation.</text>
</comment>
<evidence type="ECO:0000256" key="8">
    <source>
        <dbReference type="ARBA" id="ARBA00022692"/>
    </source>
</evidence>
<keyword evidence="14 16" id="KW-0012">Acyltransferase</keyword>
<dbReference type="InterPro" id="IPR007130">
    <property type="entry name" value="DAGAT"/>
</dbReference>
<dbReference type="PANTHER" id="PTHR12317:SF0">
    <property type="entry name" value="ACYLTRANSFERASE"/>
    <property type="match status" value="1"/>
</dbReference>
<evidence type="ECO:0000256" key="13">
    <source>
        <dbReference type="ARBA" id="ARBA00023136"/>
    </source>
</evidence>
<feature type="transmembrane region" description="Helical" evidence="16">
    <location>
        <begin position="21"/>
        <end position="54"/>
    </location>
</feature>
<evidence type="ECO:0000256" key="15">
    <source>
        <dbReference type="ARBA" id="ARBA00048109"/>
    </source>
</evidence>
<evidence type="ECO:0000313" key="17">
    <source>
        <dbReference type="EMBL" id="ORX82749.1"/>
    </source>
</evidence>
<dbReference type="GO" id="GO:0004144">
    <property type="term" value="F:diacylglycerol O-acyltransferase activity"/>
    <property type="evidence" value="ECO:0007669"/>
    <property type="project" value="UniProtKB-UniRule"/>
</dbReference>
<comment type="subcellular location">
    <subcellularLocation>
        <location evidence="1 16">Endoplasmic reticulum membrane</location>
        <topology evidence="1 16">Multi-pass membrane protein</topology>
    </subcellularLocation>
</comment>
<keyword evidence="6 16" id="KW-0444">Lipid biosynthesis</keyword>
<evidence type="ECO:0000256" key="2">
    <source>
        <dbReference type="ARBA" id="ARBA00004771"/>
    </source>
</evidence>
<dbReference type="STRING" id="1314790.A0A1Y1XAJ5"/>
<evidence type="ECO:0000256" key="9">
    <source>
        <dbReference type="ARBA" id="ARBA00022798"/>
    </source>
</evidence>
<evidence type="ECO:0000256" key="7">
    <source>
        <dbReference type="ARBA" id="ARBA00022679"/>
    </source>
</evidence>
<dbReference type="EC" id="2.3.1.20" evidence="5 16"/>
<dbReference type="GO" id="GO:0006071">
    <property type="term" value="P:glycerol metabolic process"/>
    <property type="evidence" value="ECO:0007669"/>
    <property type="project" value="UniProtKB-UniRule"/>
</dbReference>
<evidence type="ECO:0000256" key="1">
    <source>
        <dbReference type="ARBA" id="ARBA00004477"/>
    </source>
</evidence>
<comment type="pathway">
    <text evidence="3">Lipid metabolism.</text>
</comment>
<dbReference type="GO" id="GO:0019432">
    <property type="term" value="P:triglyceride biosynthetic process"/>
    <property type="evidence" value="ECO:0007669"/>
    <property type="project" value="UniProtKB-UniRule"/>
</dbReference>
<dbReference type="CDD" id="cd07987">
    <property type="entry name" value="LPLAT_MGAT-like"/>
    <property type="match status" value="1"/>
</dbReference>
<dbReference type="AlphaFoldDB" id="A0A1Y1XAJ5"/>
<gene>
    <name evidence="17" type="ORF">K493DRAFT_411772</name>
</gene>
<evidence type="ECO:0000256" key="11">
    <source>
        <dbReference type="ARBA" id="ARBA00022989"/>
    </source>
</evidence>
<comment type="caution">
    <text evidence="17">The sequence shown here is derived from an EMBL/GenBank/DDBJ whole genome shotgun (WGS) entry which is preliminary data.</text>
</comment>
<keyword evidence="18" id="KW-1185">Reference proteome</keyword>
<keyword evidence="11 16" id="KW-1133">Transmembrane helix</keyword>
<dbReference type="OrthoDB" id="264532at2759"/>
<organism evidence="17 18">
    <name type="scientific">Basidiobolus meristosporus CBS 931.73</name>
    <dbReference type="NCBI Taxonomy" id="1314790"/>
    <lineage>
        <taxon>Eukaryota</taxon>
        <taxon>Fungi</taxon>
        <taxon>Fungi incertae sedis</taxon>
        <taxon>Zoopagomycota</taxon>
        <taxon>Entomophthoromycotina</taxon>
        <taxon>Basidiobolomycetes</taxon>
        <taxon>Basidiobolales</taxon>
        <taxon>Basidiobolaceae</taxon>
        <taxon>Basidiobolus</taxon>
    </lineage>
</organism>
<comment type="function">
    <text evidence="16">Catalyzes the terminal and only committed step in triacylglycerol synthesis by using diacylglycerol and fatty acyl CoA as substrates.</text>
</comment>
<evidence type="ECO:0000256" key="6">
    <source>
        <dbReference type="ARBA" id="ARBA00022516"/>
    </source>
</evidence>
<name>A0A1Y1XAJ5_9FUNG</name>
<keyword evidence="7 17" id="KW-0808">Transferase</keyword>
<keyword evidence="12 16" id="KW-0443">Lipid metabolism</keyword>
<evidence type="ECO:0000256" key="5">
    <source>
        <dbReference type="ARBA" id="ARBA00013244"/>
    </source>
</evidence>
<evidence type="ECO:0000256" key="14">
    <source>
        <dbReference type="ARBA" id="ARBA00023315"/>
    </source>
</evidence>